<dbReference type="Proteomes" id="UP001042704">
    <property type="component" value="Chromosome"/>
</dbReference>
<dbReference type="AlphaFoldDB" id="A0A8A3S3W8"/>
<reference evidence="8" key="1">
    <citation type="journal article" date="2001" name="Int. J. Syst. Evol. Microbiol.">
        <title>Methanofollis aquaemaris sp. nov., a methanogen isolated from an aquaculture fish pond.</title>
        <authorList>
            <person name="Lai M.C."/>
            <person name="Chen S.C."/>
        </authorList>
    </citation>
    <scope>NUCLEOTIDE SEQUENCE</scope>
    <source>
        <strain evidence="8">N2F9704</strain>
    </source>
</reference>
<dbReference type="InterPro" id="IPR056569">
    <property type="entry name" value="ArlJ-like"/>
</dbReference>
<keyword evidence="4 6" id="KW-1133">Transmembrane helix</keyword>
<evidence type="ECO:0000313" key="9">
    <source>
        <dbReference type="Proteomes" id="UP001042704"/>
    </source>
</evidence>
<feature type="transmembrane region" description="Helical" evidence="6">
    <location>
        <begin position="90"/>
        <end position="118"/>
    </location>
</feature>
<name>A0A8A3S3W8_9EURY</name>
<dbReference type="RefSeq" id="WP_265582128.1">
    <property type="nucleotide sequence ID" value="NZ_CP036172.1"/>
</dbReference>
<evidence type="ECO:0000256" key="1">
    <source>
        <dbReference type="ARBA" id="ARBA00004651"/>
    </source>
</evidence>
<evidence type="ECO:0000256" key="6">
    <source>
        <dbReference type="SAM" id="Phobius"/>
    </source>
</evidence>
<keyword evidence="3 6" id="KW-0812">Transmembrane</keyword>
<evidence type="ECO:0000259" key="7">
    <source>
        <dbReference type="Pfam" id="PF00482"/>
    </source>
</evidence>
<feature type="domain" description="Type II secretion system protein GspF" evidence="7">
    <location>
        <begin position="138"/>
        <end position="265"/>
    </location>
</feature>
<dbReference type="GO" id="GO:0005886">
    <property type="term" value="C:plasma membrane"/>
    <property type="evidence" value="ECO:0007669"/>
    <property type="project" value="UniProtKB-SubCell"/>
</dbReference>
<proteinExistence type="predicted"/>
<evidence type="ECO:0000256" key="2">
    <source>
        <dbReference type="ARBA" id="ARBA00022475"/>
    </source>
</evidence>
<feature type="transmembrane region" description="Helical" evidence="6">
    <location>
        <begin position="279"/>
        <end position="300"/>
    </location>
</feature>
<evidence type="ECO:0000256" key="4">
    <source>
        <dbReference type="ARBA" id="ARBA00022989"/>
    </source>
</evidence>
<feature type="transmembrane region" description="Helical" evidence="6">
    <location>
        <begin position="251"/>
        <end position="273"/>
    </location>
</feature>
<protein>
    <submittedName>
        <fullName evidence="8">Secretion system protein</fullName>
    </submittedName>
</protein>
<keyword evidence="5 6" id="KW-0472">Membrane</keyword>
<feature type="transmembrane region" description="Helical" evidence="6">
    <location>
        <begin position="42"/>
        <end position="70"/>
    </location>
</feature>
<evidence type="ECO:0000313" key="8">
    <source>
        <dbReference type="EMBL" id="QSZ66762.1"/>
    </source>
</evidence>
<reference evidence="8" key="2">
    <citation type="submission" date="2019-02" db="EMBL/GenBank/DDBJ databases">
        <authorList>
            <person name="Chen S.-C."/>
            <person name="Chien H.-H."/>
            <person name="Lai M.-C."/>
        </authorList>
    </citation>
    <scope>NUCLEOTIDE SEQUENCE</scope>
    <source>
        <strain evidence="8">N2F9704</strain>
    </source>
</reference>
<dbReference type="GeneID" id="76423549"/>
<dbReference type="Pfam" id="PF00482">
    <property type="entry name" value="T2SSF"/>
    <property type="match status" value="1"/>
</dbReference>
<evidence type="ECO:0000256" key="3">
    <source>
        <dbReference type="ARBA" id="ARBA00022692"/>
    </source>
</evidence>
<dbReference type="InterPro" id="IPR018076">
    <property type="entry name" value="T2SS_GspF_dom"/>
</dbReference>
<accession>A0A8A3S3W8</accession>
<gene>
    <name evidence="8" type="ORF">RJ40_04265</name>
</gene>
<sequence>MNGFERFSFNLLGRQAKAKRDDFVELRSDLVQARMKTPFEAYLATAYVSSVLAGLVMAFLIGGFTYLLNIPSMITYKGALPGFFLGLSDYRLLIGTTLAIVLSLLIFGGVTYFSFLMYPKVVAGNRRRNIDATLPYAINYVTSMSTAGITPAEVFRLLGQSPIYGETAVEARYISREIDMFGKDLIEAMRIASTFTPSSRMKEFLQGAMATISSGANLTEYFRNKAVQYSNENQQQQKTFLETLGLIAESYVTAMVAGTLFLIILQSIMSIMSGESSPMFLIIIIYFLIPLGSVMFLILISAMTPEV</sequence>
<dbReference type="KEGG" id="maqe:RJ40_04265"/>
<dbReference type="PANTHER" id="PTHR35402">
    <property type="entry name" value="INTEGRAL MEMBRANE PROTEIN-RELATED"/>
    <property type="match status" value="1"/>
</dbReference>
<keyword evidence="2" id="KW-1003">Cell membrane</keyword>
<dbReference type="EMBL" id="CP036172">
    <property type="protein sequence ID" value="QSZ66762.1"/>
    <property type="molecule type" value="Genomic_DNA"/>
</dbReference>
<organism evidence="8 9">
    <name type="scientific">Methanofollis aquaemaris</name>
    <dbReference type="NCBI Taxonomy" id="126734"/>
    <lineage>
        <taxon>Archaea</taxon>
        <taxon>Methanobacteriati</taxon>
        <taxon>Methanobacteriota</taxon>
        <taxon>Stenosarchaea group</taxon>
        <taxon>Methanomicrobia</taxon>
        <taxon>Methanomicrobiales</taxon>
        <taxon>Methanomicrobiaceae</taxon>
        <taxon>Methanofollis</taxon>
    </lineage>
</organism>
<keyword evidence="9" id="KW-1185">Reference proteome</keyword>
<comment type="subcellular location">
    <subcellularLocation>
        <location evidence="1">Cell membrane</location>
        <topology evidence="1">Multi-pass membrane protein</topology>
    </subcellularLocation>
</comment>
<evidence type="ECO:0000256" key="5">
    <source>
        <dbReference type="ARBA" id="ARBA00023136"/>
    </source>
</evidence>
<dbReference type="PANTHER" id="PTHR35402:SF1">
    <property type="entry name" value="TYPE II SECRETION SYSTEM PROTEIN GSPF DOMAIN-CONTAINING PROTEIN"/>
    <property type="match status" value="1"/>
</dbReference>